<dbReference type="InterPro" id="IPR036513">
    <property type="entry name" value="STAS_dom_sf"/>
</dbReference>
<dbReference type="InterPro" id="IPR011547">
    <property type="entry name" value="SLC26A/SulP_dom"/>
</dbReference>
<dbReference type="Pfam" id="PF01740">
    <property type="entry name" value="STAS"/>
    <property type="match status" value="1"/>
</dbReference>
<evidence type="ECO:0000259" key="6">
    <source>
        <dbReference type="PROSITE" id="PS50801"/>
    </source>
</evidence>
<gene>
    <name evidence="7" type="ORF">G3M70_13625</name>
</gene>
<organism evidence="7 8">
    <name type="scientific">Candidatus Nitronauta litoralis</name>
    <dbReference type="NCBI Taxonomy" id="2705533"/>
    <lineage>
        <taxon>Bacteria</taxon>
        <taxon>Pseudomonadati</taxon>
        <taxon>Nitrospinota/Tectimicrobiota group</taxon>
        <taxon>Nitrospinota</taxon>
        <taxon>Nitrospinia</taxon>
        <taxon>Nitrospinales</taxon>
        <taxon>Nitrospinaceae</taxon>
        <taxon>Candidatus Nitronauta</taxon>
    </lineage>
</organism>
<dbReference type="Proteomes" id="UP000594688">
    <property type="component" value="Chromosome"/>
</dbReference>
<dbReference type="Pfam" id="PF00916">
    <property type="entry name" value="Sulfate_transp"/>
    <property type="match status" value="1"/>
</dbReference>
<comment type="subcellular location">
    <subcellularLocation>
        <location evidence="1">Membrane</location>
        <topology evidence="1">Multi-pass membrane protein</topology>
    </subcellularLocation>
</comment>
<feature type="transmembrane region" description="Helical" evidence="5">
    <location>
        <begin position="240"/>
        <end position="265"/>
    </location>
</feature>
<evidence type="ECO:0000256" key="1">
    <source>
        <dbReference type="ARBA" id="ARBA00004141"/>
    </source>
</evidence>
<evidence type="ECO:0000313" key="7">
    <source>
        <dbReference type="EMBL" id="QPJ62858.1"/>
    </source>
</evidence>
<dbReference type="PROSITE" id="PS50801">
    <property type="entry name" value="STAS"/>
    <property type="match status" value="1"/>
</dbReference>
<dbReference type="GO" id="GO:0055085">
    <property type="term" value="P:transmembrane transport"/>
    <property type="evidence" value="ECO:0007669"/>
    <property type="project" value="InterPro"/>
</dbReference>
<feature type="transmembrane region" description="Helical" evidence="5">
    <location>
        <begin position="373"/>
        <end position="403"/>
    </location>
</feature>
<feature type="transmembrane region" description="Helical" evidence="5">
    <location>
        <begin position="197"/>
        <end position="220"/>
    </location>
</feature>
<dbReference type="SUPFAM" id="SSF52091">
    <property type="entry name" value="SpoIIaa-like"/>
    <property type="match status" value="1"/>
</dbReference>
<evidence type="ECO:0000256" key="2">
    <source>
        <dbReference type="ARBA" id="ARBA00022692"/>
    </source>
</evidence>
<dbReference type="Gene3D" id="3.30.750.24">
    <property type="entry name" value="STAS domain"/>
    <property type="match status" value="1"/>
</dbReference>
<feature type="transmembrane region" description="Helical" evidence="5">
    <location>
        <begin position="12"/>
        <end position="31"/>
    </location>
</feature>
<feature type="transmembrane region" description="Helical" evidence="5">
    <location>
        <begin position="37"/>
        <end position="56"/>
    </location>
</feature>
<dbReference type="InterPro" id="IPR001902">
    <property type="entry name" value="SLC26A/SulP_fam"/>
</dbReference>
<keyword evidence="2 5" id="KW-0812">Transmembrane</keyword>
<dbReference type="EMBL" id="CP048685">
    <property type="protein sequence ID" value="QPJ62858.1"/>
    <property type="molecule type" value="Genomic_DNA"/>
</dbReference>
<evidence type="ECO:0000256" key="4">
    <source>
        <dbReference type="ARBA" id="ARBA00023136"/>
    </source>
</evidence>
<feature type="transmembrane region" description="Helical" evidence="5">
    <location>
        <begin position="163"/>
        <end position="185"/>
    </location>
</feature>
<keyword evidence="3 5" id="KW-1133">Transmembrane helix</keyword>
<dbReference type="AlphaFoldDB" id="A0A7T0BXR2"/>
<evidence type="ECO:0000256" key="5">
    <source>
        <dbReference type="SAM" id="Phobius"/>
    </source>
</evidence>
<feature type="transmembrane region" description="Helical" evidence="5">
    <location>
        <begin position="94"/>
        <end position="114"/>
    </location>
</feature>
<name>A0A7T0BXR2_9BACT</name>
<evidence type="ECO:0000313" key="8">
    <source>
        <dbReference type="Proteomes" id="UP000594688"/>
    </source>
</evidence>
<dbReference type="CDD" id="cd07042">
    <property type="entry name" value="STAS_SulP_like_sulfate_transporter"/>
    <property type="match status" value="1"/>
</dbReference>
<reference evidence="7 8" key="1">
    <citation type="submission" date="2020-02" db="EMBL/GenBank/DDBJ databases">
        <title>Genomic and physiological characterization of two novel Nitrospinaceae genera.</title>
        <authorList>
            <person name="Mueller A.J."/>
            <person name="Jung M.-Y."/>
            <person name="Strachan C.R."/>
            <person name="Herbold C.W."/>
            <person name="Kirkegaard R.H."/>
            <person name="Daims H."/>
        </authorList>
    </citation>
    <scope>NUCLEOTIDE SEQUENCE [LARGE SCALE GENOMIC DNA]</scope>
    <source>
        <strain evidence="7">EB</strain>
    </source>
</reference>
<feature type="transmembrane region" description="Helical" evidence="5">
    <location>
        <begin position="341"/>
        <end position="361"/>
    </location>
</feature>
<dbReference type="PANTHER" id="PTHR11814">
    <property type="entry name" value="SULFATE TRANSPORTER"/>
    <property type="match status" value="1"/>
</dbReference>
<dbReference type="KEGG" id="nli:G3M70_13625"/>
<feature type="domain" description="STAS" evidence="6">
    <location>
        <begin position="435"/>
        <end position="515"/>
    </location>
</feature>
<evidence type="ECO:0000256" key="3">
    <source>
        <dbReference type="ARBA" id="ARBA00022989"/>
    </source>
</evidence>
<proteinExistence type="predicted"/>
<accession>A0A7T0BXR2</accession>
<feature type="transmembrane region" description="Helical" evidence="5">
    <location>
        <begin position="63"/>
        <end position="82"/>
    </location>
</feature>
<feature type="transmembrane region" description="Helical" evidence="5">
    <location>
        <begin position="316"/>
        <end position="335"/>
    </location>
</feature>
<dbReference type="GO" id="GO:0016020">
    <property type="term" value="C:membrane"/>
    <property type="evidence" value="ECO:0007669"/>
    <property type="project" value="UniProtKB-SubCell"/>
</dbReference>
<sequence length="546" mass="58214">MKTRFDFSNWRGDFSGGLTAGIVALPLALAFGVQSGLGAVAGVYGAITLGVFSSLFGGTKTQISGPTGPMTVVAIMVVLHSVERTGSLEAALPLVLATFMLAGALQVVFGLVRFGNAVKFIPYPVISGFMTGIAIITVLIQLFPAMGLTGPKMFIDIIMEFPAAISQANLTAVWMTLVTVGIVYLVPKFSKKVPSSLFALIVLTMLAHIMDLNIPVIGDIPQGLPDFHLGAILGISLKDIIFILVPAITLALLGCVDSLLTSVIVDNISKTRHDSNQELVGQGIGNMMSAIIGGLPGAGTTMTSVINTTTGARTRLGGAVHGVFLLAVLLGVGQYAEHIPLAVLAGILITIGFNIVDYKGLKDLFKIPRSEAMVLVTVMLMTVFVDLIKAVAVGMVLATFIFMKKIAEVGERETKMSPLAEFASNQGEKPFGATFNIPEEMTGKVYVESVKGPLFFGLAGKLLERIDSLGDVKLLIFDLGRVHYIDQTGVYALEEIITRLREKGIDVMFINVHNEPLGLFKKLHVVPQLVPEQRCFLQNQPVAMAS</sequence>
<dbReference type="InterPro" id="IPR002645">
    <property type="entry name" value="STAS_dom"/>
</dbReference>
<keyword evidence="4 5" id="KW-0472">Membrane</keyword>
<feature type="transmembrane region" description="Helical" evidence="5">
    <location>
        <begin position="121"/>
        <end position="143"/>
    </location>
</feature>
<protein>
    <submittedName>
        <fullName evidence="7">SulP family inorganic anion transporter</fullName>
    </submittedName>
</protein>